<keyword evidence="2" id="KW-0732">Signal</keyword>
<feature type="chain" id="PRO_5004225784" evidence="2">
    <location>
        <begin position="25"/>
        <end position="441"/>
    </location>
</feature>
<dbReference type="EMBL" id="CR954246">
    <property type="protein sequence ID" value="CAI85402.1"/>
    <property type="molecule type" value="Genomic_DNA"/>
</dbReference>
<dbReference type="HOGENOM" id="CLU_012817_15_1_6"/>
<sequence length="441" mass="49011">MNHFAVFKVSFLALMLGTAISAHSNELSLDEALSYALNHEPWLKASQYQQASEQAQSIAAGSLPDPVLTLGLMGVPTDGFALDQEGMTQLSIGVSQMFSRGDSLALKQQALAQSAQQHPWLRADRLAQVKTIVIESWLNAYRAQRSIALIEQDKALFSQLIDITESSYASSLGKTRQQDIIRAQLELTRLEDKLVMLAQQLESAKKRLSQWLPMSMLTQPVSTKNTAIEPLISFTTLEFEALMSLLMAHPAIVAIDQTVTAKQTEIALAKQSYKPQFGVNMGYSHRGDTPMGDSRADLLSVGVSIDLPLFTSNRQDQQVNAAIATAEAVKTQKLIALQKLKGMYFKEFSQLMQLQKRDTLYQTKLLPQMAEQAQATLNAYTRDDGDFSEVMRARISELNAKIDGLNIQIDQQIIIARLNYYASSQDAAVMLEQLGEQNREY</sequence>
<dbReference type="Proteomes" id="UP000006843">
    <property type="component" value="Chromosome I"/>
</dbReference>
<dbReference type="Gene3D" id="1.20.1600.10">
    <property type="entry name" value="Outer membrane efflux proteins (OEP)"/>
    <property type="match status" value="1"/>
</dbReference>
<dbReference type="InterPro" id="IPR010131">
    <property type="entry name" value="MdtP/NodT-like"/>
</dbReference>
<reference evidence="3 4" key="1">
    <citation type="journal article" date="2005" name="Genome Res.">
        <title>Coping with cold: the genome of the versatile marine Antarctica bacterium Pseudoalteromonas haloplanktis TAC125.</title>
        <authorList>
            <person name="Medigue C."/>
            <person name="Krin E."/>
            <person name="Pascal G."/>
            <person name="Barbe V."/>
            <person name="Bernsel A."/>
            <person name="Bertin P."/>
            <person name="Cheung F."/>
            <person name="Cruveiller S."/>
            <person name="Damico S."/>
            <person name="Duilio A."/>
            <person name="Fang G."/>
            <person name="Feller G."/>
            <person name="Mangenot S."/>
            <person name="Marino G."/>
            <person name="Nilsson J."/>
            <person name="Parilli E."/>
            <person name="Rocha E."/>
            <person name="Rouy Z."/>
            <person name="Sekowska A."/>
            <person name="Tutino M.L."/>
            <person name="Vallenet D."/>
            <person name="von Heijne G."/>
            <person name="Danchin A."/>
        </authorList>
    </citation>
    <scope>NUCLEOTIDE SEQUENCE [LARGE SCALE GENOMIC DNA]</scope>
    <source>
        <strain evidence="4">TAC 125</strain>
    </source>
</reference>
<dbReference type="STRING" id="326442.PSHAa0303"/>
<feature type="coiled-coil region" evidence="1">
    <location>
        <begin position="180"/>
        <end position="207"/>
    </location>
</feature>
<dbReference type="KEGG" id="pha:PSHAa0303"/>
<evidence type="ECO:0000256" key="1">
    <source>
        <dbReference type="SAM" id="Coils"/>
    </source>
</evidence>
<evidence type="ECO:0000313" key="4">
    <source>
        <dbReference type="Proteomes" id="UP000006843"/>
    </source>
</evidence>
<keyword evidence="4" id="KW-1185">Reference proteome</keyword>
<dbReference type="eggNOG" id="COG1538">
    <property type="taxonomic scope" value="Bacteria"/>
</dbReference>
<evidence type="ECO:0000256" key="2">
    <source>
        <dbReference type="SAM" id="SignalP"/>
    </source>
</evidence>
<feature type="signal peptide" evidence="2">
    <location>
        <begin position="1"/>
        <end position="24"/>
    </location>
</feature>
<dbReference type="AlphaFoldDB" id="Q3IEW5"/>
<accession>Q3IEW5</accession>
<keyword evidence="1" id="KW-0175">Coiled coil</keyword>
<proteinExistence type="predicted"/>
<dbReference type="BioCyc" id="PHAL326442:PSHA_RS01505-MONOMER"/>
<gene>
    <name evidence="3" type="ordered locus">PSHAa0303</name>
</gene>
<organism evidence="3 4">
    <name type="scientific">Pseudoalteromonas translucida (strain TAC 125)</name>
    <dbReference type="NCBI Taxonomy" id="326442"/>
    <lineage>
        <taxon>Bacteria</taxon>
        <taxon>Pseudomonadati</taxon>
        <taxon>Pseudomonadota</taxon>
        <taxon>Gammaproteobacteria</taxon>
        <taxon>Alteromonadales</taxon>
        <taxon>Pseudoalteromonadaceae</taxon>
        <taxon>Pseudoalteromonas</taxon>
    </lineage>
</organism>
<dbReference type="PANTHER" id="PTHR30203:SF24">
    <property type="entry name" value="BLR4935 PROTEIN"/>
    <property type="match status" value="1"/>
</dbReference>
<dbReference type="PATRIC" id="fig|326442.8.peg.289"/>
<dbReference type="PANTHER" id="PTHR30203">
    <property type="entry name" value="OUTER MEMBRANE CATION EFFLUX PROTEIN"/>
    <property type="match status" value="1"/>
</dbReference>
<evidence type="ECO:0000313" key="3">
    <source>
        <dbReference type="EMBL" id="CAI85402.1"/>
    </source>
</evidence>
<dbReference type="GO" id="GO:0015562">
    <property type="term" value="F:efflux transmembrane transporter activity"/>
    <property type="evidence" value="ECO:0007669"/>
    <property type="project" value="InterPro"/>
</dbReference>
<dbReference type="SUPFAM" id="SSF56954">
    <property type="entry name" value="Outer membrane efflux proteins (OEP)"/>
    <property type="match status" value="1"/>
</dbReference>
<protein>
    <submittedName>
        <fullName evidence="3">Outer membrane cation efflux protein</fullName>
    </submittedName>
</protein>
<name>Q3IEW5_PSET1</name>